<name>A0A3E4L2W6_9BACE</name>
<dbReference type="Proteomes" id="UP000286003">
    <property type="component" value="Unassembled WGS sequence"/>
</dbReference>
<evidence type="ECO:0000313" key="3">
    <source>
        <dbReference type="EMBL" id="RGT44752.1"/>
    </source>
</evidence>
<dbReference type="Pfam" id="PF14297">
    <property type="entry name" value="Lin1244_N"/>
    <property type="match status" value="1"/>
</dbReference>
<reference evidence="5 8" key="2">
    <citation type="journal article" date="2019" name="Science, e1252229">
        <title>Invertible promoters mediate bacterial phase variation, antibiotic resistance, and host adaptation in the gut.</title>
        <authorList>
            <person name="Jiang X."/>
            <person name="Hall A.B."/>
            <person name="Arthur T.D."/>
            <person name="Plichta D.R."/>
            <person name="Covington C.T."/>
            <person name="Poyet M."/>
            <person name="Crothers J."/>
            <person name="Moses P.L."/>
            <person name="Tolonen A.C."/>
            <person name="Vlamakis H."/>
            <person name="Alm E.J."/>
            <person name="Xavier R.J."/>
        </authorList>
    </citation>
    <scope>NUCLEOTIDE SEQUENCE [LARGE SCALE GENOMIC DNA]</scope>
    <source>
        <strain evidence="5">Bf_0095</strain>
        <strain evidence="8">bf_0095</strain>
    </source>
</reference>
<evidence type="ECO:0000313" key="5">
    <source>
        <dbReference type="EMBL" id="RYT80700.1"/>
    </source>
</evidence>
<dbReference type="EMBL" id="QRWT01000044">
    <property type="protein sequence ID" value="RGT44752.1"/>
    <property type="molecule type" value="Genomic_DNA"/>
</dbReference>
<organism evidence="5 8">
    <name type="scientific">Bacteroides intestinalis</name>
    <dbReference type="NCBI Taxonomy" id="329854"/>
    <lineage>
        <taxon>Bacteria</taxon>
        <taxon>Pseudomonadati</taxon>
        <taxon>Bacteroidota</taxon>
        <taxon>Bacteroidia</taxon>
        <taxon>Bacteroidales</taxon>
        <taxon>Bacteroidaceae</taxon>
        <taxon>Bacteroides</taxon>
    </lineage>
</organism>
<keyword evidence="8" id="KW-1185">Reference proteome</keyword>
<dbReference type="PANTHER" id="PTHR39196">
    <property type="entry name" value="PRIMOSOME, DNAD SUBUNIT"/>
    <property type="match status" value="1"/>
</dbReference>
<feature type="region of interest" description="Disordered" evidence="1">
    <location>
        <begin position="131"/>
        <end position="166"/>
    </location>
</feature>
<feature type="region of interest" description="Disordered" evidence="1">
    <location>
        <begin position="178"/>
        <end position="230"/>
    </location>
</feature>
<dbReference type="EMBL" id="QRQM01000024">
    <property type="protein sequence ID" value="RHN04163.1"/>
    <property type="molecule type" value="Genomic_DNA"/>
</dbReference>
<evidence type="ECO:0000259" key="2">
    <source>
        <dbReference type="Pfam" id="PF14297"/>
    </source>
</evidence>
<feature type="compositionally biased region" description="Acidic residues" evidence="1">
    <location>
        <begin position="197"/>
        <end position="206"/>
    </location>
</feature>
<dbReference type="InterPro" id="IPR025400">
    <property type="entry name" value="Lin1244/Lin1753-like_N"/>
</dbReference>
<dbReference type="RefSeq" id="WP_115502294.1">
    <property type="nucleotide sequence ID" value="NZ_CABMMK010000002.1"/>
</dbReference>
<proteinExistence type="predicted"/>
<evidence type="ECO:0000256" key="1">
    <source>
        <dbReference type="SAM" id="MobiDB-lite"/>
    </source>
</evidence>
<dbReference type="AlphaFoldDB" id="A0A3E4L2W6"/>
<evidence type="ECO:0000313" key="7">
    <source>
        <dbReference type="Proteomes" id="UP000286003"/>
    </source>
</evidence>
<evidence type="ECO:0000313" key="4">
    <source>
        <dbReference type="EMBL" id="RHN04163.1"/>
    </source>
</evidence>
<feature type="compositionally biased region" description="Polar residues" evidence="1">
    <location>
        <begin position="183"/>
        <end position="195"/>
    </location>
</feature>
<accession>A0A3E4L2W6</accession>
<dbReference type="EMBL" id="RCXO01000010">
    <property type="protein sequence ID" value="RYT80700.1"/>
    <property type="molecule type" value="Genomic_DNA"/>
</dbReference>
<gene>
    <name evidence="3" type="ORF">DWX27_22485</name>
    <name evidence="4" type="ORF">DWZ32_18425</name>
    <name evidence="5" type="ORF">EAJ06_09810</name>
</gene>
<evidence type="ECO:0000313" key="6">
    <source>
        <dbReference type="Proteomes" id="UP000284772"/>
    </source>
</evidence>
<dbReference type="Proteomes" id="UP000284772">
    <property type="component" value="Unassembled WGS sequence"/>
</dbReference>
<feature type="domain" description="Lin1244/Lin1753-like N-terminal" evidence="2">
    <location>
        <begin position="11"/>
        <end position="105"/>
    </location>
</feature>
<sequence length="318" mass="35972">MCRIKKRGLDYFPIDIDFMQNRLVRRIMKREGEGSLATLFGALSCIYGGEGYYVRADELFYEDISTSLYNQTASDVKRILALAAEYGIFHPGLFSEFGILTSSEIQKQYLFSTKRRKSSAIEERYNLIDDAPDSFTEQSTESEVENATPKGESVTIKPENVTSGTHSIAQNRIAQHRIEKPLLNSSPVGGTQNADEMSAEEEEEELVSSGGAPDVYIQTTSGNDKPHRREWTDEDVARLQPPADGLDRNPDGLIFNLRQFHIPPQEQYVIVLKSNFGIIGHPVWKGFFDLRESHGKIRQPGRYLLSLCIKQKEATKRE</sequence>
<evidence type="ECO:0000313" key="8">
    <source>
        <dbReference type="Proteomes" id="UP000291191"/>
    </source>
</evidence>
<dbReference type="Proteomes" id="UP000291191">
    <property type="component" value="Unassembled WGS sequence"/>
</dbReference>
<reference evidence="6 7" key="1">
    <citation type="submission" date="2018-08" db="EMBL/GenBank/DDBJ databases">
        <title>A genome reference for cultivated species of the human gut microbiota.</title>
        <authorList>
            <person name="Zou Y."/>
            <person name="Xue W."/>
            <person name="Luo G."/>
        </authorList>
    </citation>
    <scope>NUCLEOTIDE SEQUENCE [LARGE SCALE GENOMIC DNA]</scope>
    <source>
        <strain evidence="3 6">AF19-10AC</strain>
        <strain evidence="4 7">AF31-23</strain>
    </source>
</reference>
<dbReference type="PANTHER" id="PTHR39196:SF1">
    <property type="entry name" value="PRIMOSOME, DNAD SUBUNIT"/>
    <property type="match status" value="1"/>
</dbReference>
<comment type="caution">
    <text evidence="5">The sequence shown here is derived from an EMBL/GenBank/DDBJ whole genome shotgun (WGS) entry which is preliminary data.</text>
</comment>
<protein>
    <submittedName>
        <fullName evidence="5">DUF4373 domain-containing protein</fullName>
    </submittedName>
</protein>
<dbReference type="OrthoDB" id="1047417at2"/>